<keyword evidence="2" id="KW-1185">Reference proteome</keyword>
<organism evidence="1 2">
    <name type="scientific">Amycolatopsis roodepoortensis</name>
    <dbReference type="NCBI Taxonomy" id="700274"/>
    <lineage>
        <taxon>Bacteria</taxon>
        <taxon>Bacillati</taxon>
        <taxon>Actinomycetota</taxon>
        <taxon>Actinomycetes</taxon>
        <taxon>Pseudonocardiales</taxon>
        <taxon>Pseudonocardiaceae</taxon>
        <taxon>Amycolatopsis</taxon>
    </lineage>
</organism>
<protein>
    <submittedName>
        <fullName evidence="1">Uncharacterized protein</fullName>
    </submittedName>
</protein>
<dbReference type="RefSeq" id="WP_143101978.1">
    <property type="nucleotide sequence ID" value="NZ_JADBEJ010000005.1"/>
</dbReference>
<proteinExistence type="predicted"/>
<reference evidence="1 2" key="1">
    <citation type="submission" date="2020-10" db="EMBL/GenBank/DDBJ databases">
        <title>Sequencing the genomes of 1000 actinobacteria strains.</title>
        <authorList>
            <person name="Klenk H.-P."/>
        </authorList>
    </citation>
    <scope>NUCLEOTIDE SEQUENCE [LARGE SCALE GENOMIC DNA]</scope>
    <source>
        <strain evidence="1 2">DSM 46661</strain>
    </source>
</reference>
<dbReference type="Proteomes" id="UP000656548">
    <property type="component" value="Unassembled WGS sequence"/>
</dbReference>
<evidence type="ECO:0000313" key="2">
    <source>
        <dbReference type="Proteomes" id="UP000656548"/>
    </source>
</evidence>
<sequence>MKATKNSPQGRVCYTCHRKTVPREPCWMCGKVVLAAAHTEEGAWCERCRRTHLAEPCSRCGQTAPVTVRDDEKRPVCRRCWQRGHQRPLRRCIDCGEDKPAARLIEDGPLCEKCDNRRAPEVLCPRCGKTRKVGILSTGVCRACAQQAGPRQPCHNCGRTRLVAYRDADGEPWCDGCRRQTLAEPCSGCGVHKVVCARDHNGPWCKACWEVVRPGPPCTDCGQRPSMSVPATDGVARCVPCYLAAQVPCTRCGTTARAERHWPEGPVCLSCVDAVRLTHEHCHCCGQLAAVFRREPAGPLCPDCAGVTFS</sequence>
<accession>A0ABR9LHB9</accession>
<evidence type="ECO:0000313" key="1">
    <source>
        <dbReference type="EMBL" id="MBE1579583.1"/>
    </source>
</evidence>
<dbReference type="EMBL" id="JADBEJ010000005">
    <property type="protein sequence ID" value="MBE1579583.1"/>
    <property type="molecule type" value="Genomic_DNA"/>
</dbReference>
<comment type="caution">
    <text evidence="1">The sequence shown here is derived from an EMBL/GenBank/DDBJ whole genome shotgun (WGS) entry which is preliminary data.</text>
</comment>
<name>A0ABR9LHB9_9PSEU</name>
<gene>
    <name evidence="1" type="ORF">H4W30_006643</name>
</gene>